<reference evidence="2 3" key="1">
    <citation type="submission" date="2019-08" db="EMBL/GenBank/DDBJ databases">
        <title>Archangium and Cystobacter genomes.</title>
        <authorList>
            <person name="Chen I.-C.K."/>
            <person name="Wielgoss S."/>
        </authorList>
    </citation>
    <scope>NUCLEOTIDE SEQUENCE [LARGE SCALE GENOMIC DNA]</scope>
    <source>
        <strain evidence="2 3">Cbm 6</strain>
    </source>
</reference>
<accession>A0ABY9WWN9</accession>
<evidence type="ECO:0000313" key="2">
    <source>
        <dbReference type="EMBL" id="WNG47561.1"/>
    </source>
</evidence>
<dbReference type="Proteomes" id="UP001611383">
    <property type="component" value="Chromosome"/>
</dbReference>
<feature type="compositionally biased region" description="Polar residues" evidence="1">
    <location>
        <begin position="188"/>
        <end position="203"/>
    </location>
</feature>
<proteinExistence type="predicted"/>
<dbReference type="RefSeq" id="WP_395804045.1">
    <property type="nucleotide sequence ID" value="NZ_CP043494.1"/>
</dbReference>
<feature type="region of interest" description="Disordered" evidence="1">
    <location>
        <begin position="187"/>
        <end position="206"/>
    </location>
</feature>
<evidence type="ECO:0000256" key="1">
    <source>
        <dbReference type="SAM" id="MobiDB-lite"/>
    </source>
</evidence>
<keyword evidence="3" id="KW-1185">Reference proteome</keyword>
<sequence>MTIQELRILPPLAVGRLGAGSPMDNYNAEVDPQKPLGYRKLTPAETFVIDPGTGEITGTRVPQVLRFTENGKVRSVAPFLEVWALTSEGQLEPLTKTLLERAGLTPAAVTWRVHVGNHKVYRRTGVEADRIEAVVGPFSDHAPHALLGDCQNFWPNKRLPLGQVQYIKPTDTFPEIRLRFTPAHGNVYGSSKEQPQGKSSDPNISDVLYDANKGTWQGHYDKSGDPTLTIPANIYAGDQVGDNWVSKGYLDDECDGLVYVELTVEGRTLTAYGRIGAGPPAYAPDSYPVRTVADELEQAMHGPVTPQNEATLAQAEEIIRRAFETVRLMNTAVMNGNTVNGQVDVASTMVRQDTADTGRRFEPIMASSLVDTEAVLNLHQNVFTALRGGTAPWFSDVLREYDQIGDLSAKGRRKMPALMRGADGRYMALTRRQVDLIRKVARRDIFAPEEPGLATPPPNKKEEQG</sequence>
<name>A0ABY9WWN9_9BACT</name>
<gene>
    <name evidence="2" type="ORF">F0U60_28145</name>
</gene>
<dbReference type="EMBL" id="CP043494">
    <property type="protein sequence ID" value="WNG47561.1"/>
    <property type="molecule type" value="Genomic_DNA"/>
</dbReference>
<evidence type="ECO:0000313" key="3">
    <source>
        <dbReference type="Proteomes" id="UP001611383"/>
    </source>
</evidence>
<protein>
    <submittedName>
        <fullName evidence="2">Uncharacterized protein</fullName>
    </submittedName>
</protein>
<organism evidence="2 3">
    <name type="scientific">Archangium minus</name>
    <dbReference type="NCBI Taxonomy" id="83450"/>
    <lineage>
        <taxon>Bacteria</taxon>
        <taxon>Pseudomonadati</taxon>
        <taxon>Myxococcota</taxon>
        <taxon>Myxococcia</taxon>
        <taxon>Myxococcales</taxon>
        <taxon>Cystobacterineae</taxon>
        <taxon>Archangiaceae</taxon>
        <taxon>Archangium</taxon>
    </lineage>
</organism>